<dbReference type="AlphaFoldDB" id="A0A7C6ECS3"/>
<dbReference type="NCBIfam" id="TIGR02436">
    <property type="entry name" value="four helix bundle protein"/>
    <property type="match status" value="1"/>
</dbReference>
<sequence>MTNNKANKRKYDLEERTARFGEAIIRFAKKIPVNEVTKPIIGQLVRAGTSVGANYCEADSAYSKKDFQPKIGTCKKESRESKHWLRMVAVAAPELREEAKVHWQEAHELNLIFSSITKKRKSKSVGEETTDE</sequence>
<dbReference type="PIRSF" id="PIRSF035652">
    <property type="entry name" value="CHP02436"/>
    <property type="match status" value="1"/>
</dbReference>
<dbReference type="Gene3D" id="1.20.1440.60">
    <property type="entry name" value="23S rRNA-intervening sequence"/>
    <property type="match status" value="1"/>
</dbReference>
<proteinExistence type="predicted"/>
<dbReference type="InterPro" id="IPR036583">
    <property type="entry name" value="23S_rRNA_IVS_sf"/>
</dbReference>
<dbReference type="SUPFAM" id="SSF158446">
    <property type="entry name" value="IVS-encoded protein-like"/>
    <property type="match status" value="1"/>
</dbReference>
<dbReference type="Pfam" id="PF05635">
    <property type="entry name" value="23S_rRNA_IVP"/>
    <property type="match status" value="1"/>
</dbReference>
<gene>
    <name evidence="1" type="ORF">ENW73_04655</name>
</gene>
<name>A0A7C6ECS3_UNCW3</name>
<protein>
    <submittedName>
        <fullName evidence="1">Four helix bundle protein</fullName>
    </submittedName>
</protein>
<dbReference type="InterPro" id="IPR012657">
    <property type="entry name" value="23S_rRNA-intervening_sequence"/>
</dbReference>
<reference evidence="1" key="1">
    <citation type="journal article" date="2020" name="mSystems">
        <title>Genome- and Community-Level Interaction Insights into Carbon Utilization and Element Cycling Functions of Hydrothermarchaeota in Hydrothermal Sediment.</title>
        <authorList>
            <person name="Zhou Z."/>
            <person name="Liu Y."/>
            <person name="Xu W."/>
            <person name="Pan J."/>
            <person name="Luo Z.H."/>
            <person name="Li M."/>
        </authorList>
    </citation>
    <scope>NUCLEOTIDE SEQUENCE [LARGE SCALE GENOMIC DNA]</scope>
    <source>
        <strain evidence="1">SpSt-876</strain>
    </source>
</reference>
<dbReference type="EMBL" id="DTLI01000123">
    <property type="protein sequence ID" value="HHS52141.1"/>
    <property type="molecule type" value="Genomic_DNA"/>
</dbReference>
<accession>A0A7C6ECS3</accession>
<evidence type="ECO:0000313" key="1">
    <source>
        <dbReference type="EMBL" id="HHS52141.1"/>
    </source>
</evidence>
<comment type="caution">
    <text evidence="1">The sequence shown here is derived from an EMBL/GenBank/DDBJ whole genome shotgun (WGS) entry which is preliminary data.</text>
</comment>
<organism evidence="1">
    <name type="scientific">candidate division WOR-3 bacterium</name>
    <dbReference type="NCBI Taxonomy" id="2052148"/>
    <lineage>
        <taxon>Bacteria</taxon>
        <taxon>Bacteria division WOR-3</taxon>
    </lineage>
</organism>